<dbReference type="InParanoid" id="A0A7M7PCH2"/>
<dbReference type="OMA" id="CKIDIHE"/>
<protein>
    <recommendedName>
        <fullName evidence="1">NACHT domain-containing protein</fullName>
    </recommendedName>
</protein>
<dbReference type="PANTHER" id="PTHR24407">
    <property type="entry name" value="PROTEIN KINASE DOMAIN-CONTAINING PROTEIN"/>
    <property type="match status" value="1"/>
</dbReference>
<dbReference type="Gene3D" id="3.40.50.300">
    <property type="entry name" value="P-loop containing nucleotide triphosphate hydrolases"/>
    <property type="match status" value="1"/>
</dbReference>
<reference evidence="2" key="2">
    <citation type="submission" date="2021-01" db="UniProtKB">
        <authorList>
            <consortium name="EnsemblMetazoa"/>
        </authorList>
    </citation>
    <scope>IDENTIFICATION</scope>
</reference>
<sequence length="582" mass="66873">MASEKDPLTTEQVTRCGDDFKTHYRTNLFKIKTDPLDFHLVLEFERIYTDLVLLRNEQGTMKKIPLDYKELLKTKVNGELPKRLMVEGEGGAGKTTFCTKIAWDWTNGADDFQEFVWVLVIPLRDIERNQTVGDIAKTYLSDSNPVQPHQIDEHILANPSKVFIILDGLDEYDGDLVKQGNDIAKIIRSDKFKECRVLVTTRPWKADQIKSNANFMKTYAFIAVAGFDKRHISIYINKYFADDSSASRDLVKLIVDNDVIQENMAPFPIYIAMLCVLWRDSDSKKREIIRRLKTFSQLFKEILISLKDHYVSKQVTDLDIETDTHYTQLDFCFSQIGKIALYGIINRQLVYEKVDFSSCEESMETCCKVGVLSHETRLVRRQDRHIKSTNLVKANVFFPHKLFQEYFAGMYLASLFESGHKQYEEAMNDVIKRAEEFRYLLYFTASQKKSVATDVTSRLIKMGHLYRHILVDVTFEAYDGDAAKVVGQHLFAEEKSLKIDDGMSAHTVSGYLFIMEKLTMETLIVSRRSCGPTVSRDLADVICSSTALTALELSGTAFHADFYDTLESEVKTPKVWRILTET</sequence>
<dbReference type="RefSeq" id="XP_030849721.1">
    <property type="nucleotide sequence ID" value="XM_030993861.1"/>
</dbReference>
<dbReference type="Pfam" id="PF05729">
    <property type="entry name" value="NACHT"/>
    <property type="match status" value="1"/>
</dbReference>
<dbReference type="GeneID" id="115927692"/>
<dbReference type="PROSITE" id="PS50837">
    <property type="entry name" value="NACHT"/>
    <property type="match status" value="1"/>
</dbReference>
<dbReference type="OrthoDB" id="120976at2759"/>
<dbReference type="InterPro" id="IPR007111">
    <property type="entry name" value="NACHT_NTPase"/>
</dbReference>
<dbReference type="InterPro" id="IPR027417">
    <property type="entry name" value="P-loop_NTPase"/>
</dbReference>
<organism evidence="2 3">
    <name type="scientific">Strongylocentrotus purpuratus</name>
    <name type="common">Purple sea urchin</name>
    <dbReference type="NCBI Taxonomy" id="7668"/>
    <lineage>
        <taxon>Eukaryota</taxon>
        <taxon>Metazoa</taxon>
        <taxon>Echinodermata</taxon>
        <taxon>Eleutherozoa</taxon>
        <taxon>Echinozoa</taxon>
        <taxon>Echinoidea</taxon>
        <taxon>Euechinoidea</taxon>
        <taxon>Echinacea</taxon>
        <taxon>Camarodonta</taxon>
        <taxon>Echinidea</taxon>
        <taxon>Strongylocentrotidae</taxon>
        <taxon>Strongylocentrotus</taxon>
    </lineage>
</organism>
<evidence type="ECO:0000313" key="2">
    <source>
        <dbReference type="EnsemblMetazoa" id="XP_030849721"/>
    </source>
</evidence>
<dbReference type="Proteomes" id="UP000007110">
    <property type="component" value="Unassembled WGS sequence"/>
</dbReference>
<dbReference type="EnsemblMetazoa" id="XM_030993861">
    <property type="protein sequence ID" value="XP_030849721"/>
    <property type="gene ID" value="LOC115927692"/>
</dbReference>
<dbReference type="PANTHER" id="PTHR24407:SF14">
    <property type="entry name" value="SIR2-LIKE DOMAIN-CONTAINING PROTEIN"/>
    <property type="match status" value="1"/>
</dbReference>
<feature type="domain" description="NACHT" evidence="1">
    <location>
        <begin position="82"/>
        <end position="203"/>
    </location>
</feature>
<evidence type="ECO:0000259" key="1">
    <source>
        <dbReference type="PROSITE" id="PS50837"/>
    </source>
</evidence>
<dbReference type="SUPFAM" id="SSF52540">
    <property type="entry name" value="P-loop containing nucleoside triphosphate hydrolases"/>
    <property type="match status" value="1"/>
</dbReference>
<dbReference type="FunCoup" id="A0A7M7PCH2">
    <property type="interactions" value="24"/>
</dbReference>
<name>A0A7M7PCH2_STRPU</name>
<accession>A0A7M7PCH2</accession>
<evidence type="ECO:0000313" key="3">
    <source>
        <dbReference type="Proteomes" id="UP000007110"/>
    </source>
</evidence>
<reference evidence="3" key="1">
    <citation type="submission" date="2015-02" db="EMBL/GenBank/DDBJ databases">
        <title>Genome sequencing for Strongylocentrotus purpuratus.</title>
        <authorList>
            <person name="Murali S."/>
            <person name="Liu Y."/>
            <person name="Vee V."/>
            <person name="English A."/>
            <person name="Wang M."/>
            <person name="Skinner E."/>
            <person name="Han Y."/>
            <person name="Muzny D.M."/>
            <person name="Worley K.C."/>
            <person name="Gibbs R.A."/>
        </authorList>
    </citation>
    <scope>NUCLEOTIDE SEQUENCE</scope>
</reference>
<dbReference type="KEGG" id="spu:115927692"/>
<dbReference type="AlphaFoldDB" id="A0A7M7PCH2"/>
<keyword evidence="3" id="KW-1185">Reference proteome</keyword>
<proteinExistence type="predicted"/>